<dbReference type="SUPFAM" id="SSF53474">
    <property type="entry name" value="alpha/beta-Hydrolases"/>
    <property type="match status" value="1"/>
</dbReference>
<feature type="domain" description="Dienelactone hydrolase" evidence="2">
    <location>
        <begin position="27"/>
        <end position="171"/>
    </location>
</feature>
<keyword evidence="3" id="KW-0378">Hydrolase</keyword>
<evidence type="ECO:0000313" key="4">
    <source>
        <dbReference type="Proteomes" id="UP001139485"/>
    </source>
</evidence>
<name>A0A9X2D4G9_9ACTN</name>
<evidence type="ECO:0000313" key="3">
    <source>
        <dbReference type="EMBL" id="MCM0618874.1"/>
    </source>
</evidence>
<organism evidence="3 4">
    <name type="scientific">Nocardioides bruguierae</name>
    <dbReference type="NCBI Taxonomy" id="2945102"/>
    <lineage>
        <taxon>Bacteria</taxon>
        <taxon>Bacillati</taxon>
        <taxon>Actinomycetota</taxon>
        <taxon>Actinomycetes</taxon>
        <taxon>Propionibacteriales</taxon>
        <taxon>Nocardioidaceae</taxon>
        <taxon>Nocardioides</taxon>
    </lineage>
</organism>
<dbReference type="EMBL" id="JAMOIL010000001">
    <property type="protein sequence ID" value="MCM0618874.1"/>
    <property type="molecule type" value="Genomic_DNA"/>
</dbReference>
<dbReference type="Pfam" id="PF01738">
    <property type="entry name" value="DLH"/>
    <property type="match status" value="1"/>
</dbReference>
<gene>
    <name evidence="3" type="ORF">M8330_01030</name>
</gene>
<dbReference type="GO" id="GO:0016787">
    <property type="term" value="F:hydrolase activity"/>
    <property type="evidence" value="ECO:0007669"/>
    <property type="project" value="UniProtKB-KW"/>
</dbReference>
<dbReference type="InterPro" id="IPR002925">
    <property type="entry name" value="Dienelactn_hydro"/>
</dbReference>
<protein>
    <submittedName>
        <fullName evidence="3">Dienelactone hydrolase family protein</fullName>
    </submittedName>
</protein>
<comment type="caution">
    <text evidence="3">The sequence shown here is derived from an EMBL/GenBank/DDBJ whole genome shotgun (WGS) entry which is preliminary data.</text>
</comment>
<dbReference type="InterPro" id="IPR029058">
    <property type="entry name" value="AB_hydrolase_fold"/>
</dbReference>
<evidence type="ECO:0000256" key="1">
    <source>
        <dbReference type="SAM" id="MobiDB-lite"/>
    </source>
</evidence>
<proteinExistence type="predicted"/>
<dbReference type="RefSeq" id="WP_250825826.1">
    <property type="nucleotide sequence ID" value="NZ_JAMOIL010000001.1"/>
</dbReference>
<accession>A0A9X2D4G9</accession>
<feature type="region of interest" description="Disordered" evidence="1">
    <location>
        <begin position="1"/>
        <end position="30"/>
    </location>
</feature>
<feature type="compositionally biased region" description="Basic and acidic residues" evidence="1">
    <location>
        <begin position="1"/>
        <end position="21"/>
    </location>
</feature>
<dbReference type="Proteomes" id="UP001139485">
    <property type="component" value="Unassembled WGS sequence"/>
</dbReference>
<sequence>MRHDDATLPGWDRRLHTHDGTTHPVHQRGEGPGVVVVHEVPGPTPSVVAFAEEVVDAGFTVALPHLFGDLGRPPSGGYLARTVARVCVSREFTALGTGVTTPVAGWLRSLARDLHERVGGPAAAPGVGVVGMCFTGGFALATMVDEAVAAPVLCQPSAPFAIGRRRSADLNLSPGDLETVKARVSAGCPVLGVRYAEDPLVGTRFDTLRRELGEGFLAVELDGAGHSTVTEQRDQHAVDEVLGFLRSRLVLPGTA</sequence>
<evidence type="ECO:0000259" key="2">
    <source>
        <dbReference type="Pfam" id="PF01738"/>
    </source>
</evidence>
<reference evidence="3" key="1">
    <citation type="submission" date="2022-05" db="EMBL/GenBank/DDBJ databases">
        <authorList>
            <person name="Tuo L."/>
        </authorList>
    </citation>
    <scope>NUCLEOTIDE SEQUENCE</scope>
    <source>
        <strain evidence="3">BSK12Z-4</strain>
    </source>
</reference>
<dbReference type="AlphaFoldDB" id="A0A9X2D4G9"/>
<dbReference type="Gene3D" id="3.40.50.1820">
    <property type="entry name" value="alpha/beta hydrolase"/>
    <property type="match status" value="1"/>
</dbReference>
<keyword evidence="4" id="KW-1185">Reference proteome</keyword>